<dbReference type="Gene3D" id="3.40.50.720">
    <property type="entry name" value="NAD(P)-binding Rossmann-like Domain"/>
    <property type="match status" value="1"/>
</dbReference>
<accession>A0A6H1ZDL2</accession>
<dbReference type="GO" id="GO:0000166">
    <property type="term" value="F:nucleotide binding"/>
    <property type="evidence" value="ECO:0007669"/>
    <property type="project" value="InterPro"/>
</dbReference>
<evidence type="ECO:0000313" key="2">
    <source>
        <dbReference type="EMBL" id="QJA46006.1"/>
    </source>
</evidence>
<protein>
    <submittedName>
        <fullName evidence="2">Putative oxidoreductase family protein</fullName>
    </submittedName>
</protein>
<dbReference type="Pfam" id="PF01408">
    <property type="entry name" value="GFO_IDH_MocA"/>
    <property type="match status" value="1"/>
</dbReference>
<name>A0A6H1ZDL2_9ZZZZ</name>
<dbReference type="AlphaFoldDB" id="A0A6H1ZDL2"/>
<dbReference type="InterPro" id="IPR036291">
    <property type="entry name" value="NAD(P)-bd_dom_sf"/>
</dbReference>
<evidence type="ECO:0000259" key="1">
    <source>
        <dbReference type="Pfam" id="PF01408"/>
    </source>
</evidence>
<sequence>MYRVGIVGLGRIGFEFEDSHFIAYRNNPNTQIVFLYDCNLEKARWRGYGSITDEVDIVSICTPPETHCELVLQFASRTKAIWCEKPIAMNLDEADKMIEVCKENNTMLQINHQRRWMRPKFKFSRGILNSGSHAFDLVNFLFKDPSIVDFEYIDTDEYIFEFNLTHPEEPLLPKALDHLVWCLETGNQSISSGEDGREALRQCLEFEELRGKNERRNSIRVI</sequence>
<dbReference type="EMBL" id="MT144001">
    <property type="protein sequence ID" value="QJA46006.1"/>
    <property type="molecule type" value="Genomic_DNA"/>
</dbReference>
<dbReference type="PANTHER" id="PTHR43377:SF1">
    <property type="entry name" value="BILIVERDIN REDUCTASE A"/>
    <property type="match status" value="1"/>
</dbReference>
<feature type="domain" description="Gfo/Idh/MocA-like oxidoreductase N-terminal" evidence="1">
    <location>
        <begin position="3"/>
        <end position="112"/>
    </location>
</feature>
<dbReference type="PANTHER" id="PTHR43377">
    <property type="entry name" value="BILIVERDIN REDUCTASE A"/>
    <property type="match status" value="1"/>
</dbReference>
<organism evidence="2">
    <name type="scientific">viral metagenome</name>
    <dbReference type="NCBI Taxonomy" id="1070528"/>
    <lineage>
        <taxon>unclassified sequences</taxon>
        <taxon>metagenomes</taxon>
        <taxon>organismal metagenomes</taxon>
    </lineage>
</organism>
<gene>
    <name evidence="2" type="ORF">TM448A00302_0014</name>
</gene>
<dbReference type="SUPFAM" id="SSF51735">
    <property type="entry name" value="NAD(P)-binding Rossmann-fold domains"/>
    <property type="match status" value="1"/>
</dbReference>
<reference evidence="2" key="1">
    <citation type="submission" date="2020-03" db="EMBL/GenBank/DDBJ databases">
        <title>The deep terrestrial virosphere.</title>
        <authorList>
            <person name="Holmfeldt K."/>
            <person name="Nilsson E."/>
            <person name="Simone D."/>
            <person name="Lopez-Fernandez M."/>
            <person name="Wu X."/>
            <person name="de Brujin I."/>
            <person name="Lundin D."/>
            <person name="Andersson A."/>
            <person name="Bertilsson S."/>
            <person name="Dopson M."/>
        </authorList>
    </citation>
    <scope>NUCLEOTIDE SEQUENCE</scope>
    <source>
        <strain evidence="2">TM448A00302</strain>
    </source>
</reference>
<proteinExistence type="predicted"/>
<dbReference type="InterPro" id="IPR000683">
    <property type="entry name" value="Gfo/Idh/MocA-like_OxRdtase_N"/>
</dbReference>
<dbReference type="InterPro" id="IPR051450">
    <property type="entry name" value="Gfo/Idh/MocA_Oxidoreductases"/>
</dbReference>